<gene>
    <name evidence="2" type="ORF">KG104_11035</name>
</gene>
<dbReference type="EMBL" id="CP076456">
    <property type="protein sequence ID" value="QWQ35057.1"/>
    <property type="molecule type" value="Genomic_DNA"/>
</dbReference>
<dbReference type="AlphaFoldDB" id="A0A975PEG8"/>
<dbReference type="KEGG" id="asun:KG104_11035"/>
<organism evidence="2 3">
    <name type="scientific">Arthrobacter sunyaminii</name>
    <dbReference type="NCBI Taxonomy" id="2816859"/>
    <lineage>
        <taxon>Bacteria</taxon>
        <taxon>Bacillati</taxon>
        <taxon>Actinomycetota</taxon>
        <taxon>Actinomycetes</taxon>
        <taxon>Micrococcales</taxon>
        <taxon>Micrococcaceae</taxon>
        <taxon>Arthrobacter</taxon>
    </lineage>
</organism>
<protein>
    <submittedName>
        <fullName evidence="2">MBL fold metallo-hydrolase</fullName>
    </submittedName>
</protein>
<dbReference type="PANTHER" id="PTHR43546">
    <property type="entry name" value="UPF0173 METAL-DEPENDENT HYDROLASE MJ1163-RELATED"/>
    <property type="match status" value="1"/>
</dbReference>
<evidence type="ECO:0000313" key="3">
    <source>
        <dbReference type="Proteomes" id="UP000680588"/>
    </source>
</evidence>
<dbReference type="Gene3D" id="3.60.15.10">
    <property type="entry name" value="Ribonuclease Z/Hydroxyacylglutathione hydrolase-like"/>
    <property type="match status" value="1"/>
</dbReference>
<sequence length="214" mass="23117">MDLTKYGHACVQLTEGATTIVIDPGALTPEPEACHGAEAVLITHEHFDHLDQGILEAAVAARPDLRIVTCAGVAQKLEASKRVREHVEVMEDGQTVSIGDFEIAAVGSLHAYSHPDASPVNNIGFLINDTVLHPGDALTDVPAPVLLAPGQAPWLTVPALVEYIRTRQRDHVYAIHDGLLNHWGLQVLDSVLDIEARRAGLDIRRLLVGETVHL</sequence>
<reference evidence="2" key="1">
    <citation type="submission" date="2021-06" db="EMBL/GenBank/DDBJ databases">
        <title>Novel species in genus Arthrobacter.</title>
        <authorList>
            <person name="Zhang G."/>
        </authorList>
    </citation>
    <scope>NUCLEOTIDE SEQUENCE</scope>
    <source>
        <strain evidence="2">Zg-ZUI122</strain>
    </source>
</reference>
<dbReference type="SMART" id="SM00849">
    <property type="entry name" value="Lactamase_B"/>
    <property type="match status" value="1"/>
</dbReference>
<dbReference type="RefSeq" id="WP_207347036.1">
    <property type="nucleotide sequence ID" value="NZ_CP076456.1"/>
</dbReference>
<evidence type="ECO:0000259" key="1">
    <source>
        <dbReference type="SMART" id="SM00849"/>
    </source>
</evidence>
<dbReference type="InterPro" id="IPR036866">
    <property type="entry name" value="RibonucZ/Hydroxyglut_hydro"/>
</dbReference>
<dbReference type="Pfam" id="PF13483">
    <property type="entry name" value="Lactamase_B_3"/>
    <property type="match status" value="1"/>
</dbReference>
<dbReference type="Proteomes" id="UP000680588">
    <property type="component" value="Chromosome"/>
</dbReference>
<accession>A0A975PEG8</accession>
<evidence type="ECO:0000313" key="2">
    <source>
        <dbReference type="EMBL" id="QWQ35057.1"/>
    </source>
</evidence>
<dbReference type="PANTHER" id="PTHR43546:SF3">
    <property type="entry name" value="UPF0173 METAL-DEPENDENT HYDROLASE MJ1163"/>
    <property type="match status" value="1"/>
</dbReference>
<keyword evidence="3" id="KW-1185">Reference proteome</keyword>
<dbReference type="SUPFAM" id="SSF56281">
    <property type="entry name" value="Metallo-hydrolase/oxidoreductase"/>
    <property type="match status" value="1"/>
</dbReference>
<dbReference type="InterPro" id="IPR050114">
    <property type="entry name" value="UPF0173_UPF0282_UlaG_hydrolase"/>
</dbReference>
<name>A0A975PEG8_9MICC</name>
<feature type="domain" description="Metallo-beta-lactamase" evidence="1">
    <location>
        <begin position="7"/>
        <end position="176"/>
    </location>
</feature>
<dbReference type="InterPro" id="IPR001279">
    <property type="entry name" value="Metallo-B-lactamas"/>
</dbReference>
<proteinExistence type="predicted"/>